<proteinExistence type="inferred from homology"/>
<feature type="region of interest" description="Disordered" evidence="4">
    <location>
        <begin position="136"/>
        <end position="155"/>
    </location>
</feature>
<keyword evidence="2" id="KW-0843">Virulence</keyword>
<dbReference type="CDD" id="cd00118">
    <property type="entry name" value="LysM"/>
    <property type="match status" value="4"/>
</dbReference>
<dbReference type="Proteomes" id="UP001251528">
    <property type="component" value="Unassembled WGS sequence"/>
</dbReference>
<comment type="similarity">
    <text evidence="3">Belongs to the secreted LysM effector family.</text>
</comment>
<accession>A0AAJ0FN13</accession>
<protein>
    <recommendedName>
        <fullName evidence="5">LysM domain-containing protein</fullName>
    </recommendedName>
</protein>
<dbReference type="GO" id="GO:0008061">
    <property type="term" value="F:chitin binding"/>
    <property type="evidence" value="ECO:0007669"/>
    <property type="project" value="UniProtKB-KW"/>
</dbReference>
<evidence type="ECO:0000256" key="1">
    <source>
        <dbReference type="ARBA" id="ARBA00022669"/>
    </source>
</evidence>
<organism evidence="6 7">
    <name type="scientific">Conoideocrella luteorostrata</name>
    <dbReference type="NCBI Taxonomy" id="1105319"/>
    <lineage>
        <taxon>Eukaryota</taxon>
        <taxon>Fungi</taxon>
        <taxon>Dikarya</taxon>
        <taxon>Ascomycota</taxon>
        <taxon>Pezizomycotina</taxon>
        <taxon>Sordariomycetes</taxon>
        <taxon>Hypocreomycetidae</taxon>
        <taxon>Hypocreales</taxon>
        <taxon>Clavicipitaceae</taxon>
        <taxon>Conoideocrella</taxon>
    </lineage>
</organism>
<dbReference type="AlphaFoldDB" id="A0AAJ0FN13"/>
<dbReference type="SMART" id="SM00257">
    <property type="entry name" value="LysM"/>
    <property type="match status" value="4"/>
</dbReference>
<comment type="caution">
    <text evidence="6">The sequence shown here is derived from an EMBL/GenBank/DDBJ whole genome shotgun (WGS) entry which is preliminary data.</text>
</comment>
<keyword evidence="7" id="KW-1185">Reference proteome</keyword>
<dbReference type="PROSITE" id="PS51782">
    <property type="entry name" value="LYSM"/>
    <property type="match status" value="4"/>
</dbReference>
<dbReference type="SUPFAM" id="SSF54106">
    <property type="entry name" value="LysM domain"/>
    <property type="match status" value="3"/>
</dbReference>
<evidence type="ECO:0000256" key="4">
    <source>
        <dbReference type="SAM" id="MobiDB-lite"/>
    </source>
</evidence>
<gene>
    <name evidence="6" type="ORF">QQS21_011781</name>
</gene>
<name>A0AAJ0FN13_9HYPO</name>
<feature type="region of interest" description="Disordered" evidence="4">
    <location>
        <begin position="328"/>
        <end position="352"/>
    </location>
</feature>
<feature type="region of interest" description="Disordered" evidence="4">
    <location>
        <begin position="1"/>
        <end position="22"/>
    </location>
</feature>
<evidence type="ECO:0000256" key="3">
    <source>
        <dbReference type="ARBA" id="ARBA00044955"/>
    </source>
</evidence>
<feature type="domain" description="LysM" evidence="5">
    <location>
        <begin position="77"/>
        <end position="125"/>
    </location>
</feature>
<feature type="domain" description="LysM" evidence="5">
    <location>
        <begin position="359"/>
        <end position="405"/>
    </location>
</feature>
<feature type="domain" description="LysM" evidence="5">
    <location>
        <begin position="26"/>
        <end position="72"/>
    </location>
</feature>
<dbReference type="InterPro" id="IPR052210">
    <property type="entry name" value="LysM1-like"/>
</dbReference>
<dbReference type="InterPro" id="IPR036779">
    <property type="entry name" value="LysM_dom_sf"/>
</dbReference>
<evidence type="ECO:0000259" key="5">
    <source>
        <dbReference type="PROSITE" id="PS51782"/>
    </source>
</evidence>
<feature type="domain" description="LysM" evidence="5">
    <location>
        <begin position="160"/>
        <end position="207"/>
    </location>
</feature>
<dbReference type="InterPro" id="IPR018392">
    <property type="entry name" value="LysM"/>
</dbReference>
<dbReference type="Gene3D" id="3.10.350.10">
    <property type="entry name" value="LysM domain"/>
    <property type="match status" value="4"/>
</dbReference>
<dbReference type="PANTHER" id="PTHR34997">
    <property type="entry name" value="AM15"/>
    <property type="match status" value="1"/>
</dbReference>
<feature type="compositionally biased region" description="Low complexity" evidence="4">
    <location>
        <begin position="329"/>
        <end position="352"/>
    </location>
</feature>
<dbReference type="EMBL" id="JASWJB010000426">
    <property type="protein sequence ID" value="KAK2590531.1"/>
    <property type="molecule type" value="Genomic_DNA"/>
</dbReference>
<dbReference type="PANTHER" id="PTHR34997:SF1">
    <property type="entry name" value="PEPTIDOGLYCAN-BINDING LYSIN DOMAIN"/>
    <property type="match status" value="1"/>
</dbReference>
<evidence type="ECO:0000256" key="2">
    <source>
        <dbReference type="ARBA" id="ARBA00023026"/>
    </source>
</evidence>
<keyword evidence="1" id="KW-0147">Chitin-binding</keyword>
<evidence type="ECO:0000313" key="6">
    <source>
        <dbReference type="EMBL" id="KAK2590531.1"/>
    </source>
</evidence>
<sequence>MQLPRPMRSTPRQEAPPPAPTCASGKTYVMKENDSCNGIAAARNVATEALISVNGLDMACNFMPDVGTSLCLPLTCKTYQVLPDDTCSSITAAANITMGQLLAWNPVISPGCTTLMKWVGRYICLSSPVGTVQVQQGDKATTDAPVPSNHQGSSNTHCGQWYTIRAGDTCASISLAFSISLDDFYFLNSGVDNKTCNNLWLGYSYCVKAVGDVETYPGYPISVPSTTFAKPPPETPTPIPSFDPPALLPRAPGTVDGCDLYKNAYSDSVTSRDADLNSCRIWASFADITLTQLRRWNPSLTNDNCFVSSQYSYCVLKEDDMTDPLSIYTPTATTSSSGTPTGTTPPAQTQPGVAADCKRWHVVQKGDGCYDIAQANKITLDDFYKWNPGVGSNCEALWLGYAVCIGV</sequence>
<evidence type="ECO:0000313" key="7">
    <source>
        <dbReference type="Proteomes" id="UP001251528"/>
    </source>
</evidence>
<dbReference type="Pfam" id="PF01476">
    <property type="entry name" value="LysM"/>
    <property type="match status" value="4"/>
</dbReference>
<reference evidence="6" key="1">
    <citation type="submission" date="2023-06" db="EMBL/GenBank/DDBJ databases">
        <title>Conoideocrella luteorostrata (Hypocreales: Clavicipitaceae), a potential biocontrol fungus for elongate hemlock scale in United States Christmas tree production areas.</title>
        <authorList>
            <person name="Barrett H."/>
            <person name="Lovett B."/>
            <person name="Macias A.M."/>
            <person name="Stajich J.E."/>
            <person name="Kasson M.T."/>
        </authorList>
    </citation>
    <scope>NUCLEOTIDE SEQUENCE</scope>
    <source>
        <strain evidence="6">ARSEF 14590</strain>
    </source>
</reference>